<evidence type="ECO:0000256" key="1">
    <source>
        <dbReference type="SAM" id="MobiDB-lite"/>
    </source>
</evidence>
<evidence type="ECO:0000313" key="3">
    <source>
        <dbReference type="Proteomes" id="UP001595075"/>
    </source>
</evidence>
<sequence length="80" mass="8841">MNLDPFTIHNVFDTNPPANQKDISNPNSSILGSCASRFPSRSFTDCRPSPSTQLQPKQLQPPESLHFTDPSPFPSSSRIL</sequence>
<accession>A0ABR4C485</accession>
<organism evidence="2 3">
    <name type="scientific">Oculimacula yallundae</name>
    <dbReference type="NCBI Taxonomy" id="86028"/>
    <lineage>
        <taxon>Eukaryota</taxon>
        <taxon>Fungi</taxon>
        <taxon>Dikarya</taxon>
        <taxon>Ascomycota</taxon>
        <taxon>Pezizomycotina</taxon>
        <taxon>Leotiomycetes</taxon>
        <taxon>Helotiales</taxon>
        <taxon>Ploettnerulaceae</taxon>
        <taxon>Oculimacula</taxon>
    </lineage>
</organism>
<proteinExistence type="predicted"/>
<keyword evidence="3" id="KW-1185">Reference proteome</keyword>
<reference evidence="2 3" key="1">
    <citation type="journal article" date="2024" name="Commun. Biol.">
        <title>Comparative genomic analysis of thermophilic fungi reveals convergent evolutionary adaptations and gene losses.</title>
        <authorList>
            <person name="Steindorff A.S."/>
            <person name="Aguilar-Pontes M.V."/>
            <person name="Robinson A.J."/>
            <person name="Andreopoulos B."/>
            <person name="LaButti K."/>
            <person name="Kuo A."/>
            <person name="Mondo S."/>
            <person name="Riley R."/>
            <person name="Otillar R."/>
            <person name="Haridas S."/>
            <person name="Lipzen A."/>
            <person name="Grimwood J."/>
            <person name="Schmutz J."/>
            <person name="Clum A."/>
            <person name="Reid I.D."/>
            <person name="Moisan M.C."/>
            <person name="Butler G."/>
            <person name="Nguyen T.T.M."/>
            <person name="Dewar K."/>
            <person name="Conant G."/>
            <person name="Drula E."/>
            <person name="Henrissat B."/>
            <person name="Hansel C."/>
            <person name="Singer S."/>
            <person name="Hutchinson M.I."/>
            <person name="de Vries R.P."/>
            <person name="Natvig D.O."/>
            <person name="Powell A.J."/>
            <person name="Tsang A."/>
            <person name="Grigoriev I.V."/>
        </authorList>
    </citation>
    <scope>NUCLEOTIDE SEQUENCE [LARGE SCALE GENOMIC DNA]</scope>
    <source>
        <strain evidence="2 3">CBS 494.80</strain>
    </source>
</reference>
<feature type="compositionally biased region" description="Polar residues" evidence="1">
    <location>
        <begin position="39"/>
        <end position="58"/>
    </location>
</feature>
<name>A0ABR4C485_9HELO</name>
<feature type="compositionally biased region" description="Polar residues" evidence="1">
    <location>
        <begin position="12"/>
        <end position="31"/>
    </location>
</feature>
<protein>
    <submittedName>
        <fullName evidence="2">Uncharacterized protein</fullName>
    </submittedName>
</protein>
<dbReference type="EMBL" id="JAZHXI010000013">
    <property type="protein sequence ID" value="KAL2064740.1"/>
    <property type="molecule type" value="Genomic_DNA"/>
</dbReference>
<comment type="caution">
    <text evidence="2">The sequence shown here is derived from an EMBL/GenBank/DDBJ whole genome shotgun (WGS) entry which is preliminary data.</text>
</comment>
<dbReference type="Proteomes" id="UP001595075">
    <property type="component" value="Unassembled WGS sequence"/>
</dbReference>
<feature type="region of interest" description="Disordered" evidence="1">
    <location>
        <begin position="1"/>
        <end position="80"/>
    </location>
</feature>
<evidence type="ECO:0000313" key="2">
    <source>
        <dbReference type="EMBL" id="KAL2064740.1"/>
    </source>
</evidence>
<gene>
    <name evidence="2" type="ORF">VTL71DRAFT_3878</name>
</gene>